<sequence>MLWVGPDDFDGISLVLDEARIRTVWPSAVPPVTAWTGTPTFVDELHEPPESVEVEVLFPAEVLKTIHEFVL</sequence>
<keyword evidence="2" id="KW-1185">Reference proteome</keyword>
<dbReference type="Proteomes" id="UP000451471">
    <property type="component" value="Unassembled WGS sequence"/>
</dbReference>
<dbReference type="RefSeq" id="WP_158205078.1">
    <property type="nucleotide sequence ID" value="NZ_WSZK01000022.1"/>
</dbReference>
<dbReference type="OrthoDB" id="198036at2157"/>
<proteinExistence type="predicted"/>
<reference evidence="1 2" key="1">
    <citation type="submission" date="2019-12" db="EMBL/GenBank/DDBJ databases">
        <title>Halocatena pleomorpha gen. nov. sp. nov., an extremely halophilic archaeon of family Halobacteriaceae isolated from saltpan soil.</title>
        <authorList>
            <person name="Pal Y."/>
            <person name="Verma A."/>
            <person name="Krishnamurthi S."/>
            <person name="Kumar P."/>
        </authorList>
    </citation>
    <scope>NUCLEOTIDE SEQUENCE [LARGE SCALE GENOMIC DNA]</scope>
    <source>
        <strain evidence="1 2">JCM 16495</strain>
    </source>
</reference>
<organism evidence="1 2">
    <name type="scientific">Halomarina oriensis</name>
    <dbReference type="NCBI Taxonomy" id="671145"/>
    <lineage>
        <taxon>Archaea</taxon>
        <taxon>Methanobacteriati</taxon>
        <taxon>Methanobacteriota</taxon>
        <taxon>Stenosarchaea group</taxon>
        <taxon>Halobacteria</taxon>
        <taxon>Halobacteriales</taxon>
        <taxon>Natronomonadaceae</taxon>
        <taxon>Halomarina</taxon>
    </lineage>
</organism>
<gene>
    <name evidence="1" type="ORF">GQS65_13045</name>
</gene>
<dbReference type="EMBL" id="WSZK01000022">
    <property type="protein sequence ID" value="MWG35399.1"/>
    <property type="molecule type" value="Genomic_DNA"/>
</dbReference>
<name>A0A6B0GPD1_9EURY</name>
<evidence type="ECO:0000313" key="2">
    <source>
        <dbReference type="Proteomes" id="UP000451471"/>
    </source>
</evidence>
<comment type="caution">
    <text evidence="1">The sequence shown here is derived from an EMBL/GenBank/DDBJ whole genome shotgun (WGS) entry which is preliminary data.</text>
</comment>
<dbReference type="AlphaFoldDB" id="A0A6B0GPD1"/>
<accession>A0A6B0GPD1</accession>
<evidence type="ECO:0000313" key="1">
    <source>
        <dbReference type="EMBL" id="MWG35399.1"/>
    </source>
</evidence>
<protein>
    <submittedName>
        <fullName evidence="1">Uncharacterized protein</fullName>
    </submittedName>
</protein>